<dbReference type="SUPFAM" id="SSF56276">
    <property type="entry name" value="S-adenosylmethionine decarboxylase"/>
    <property type="match status" value="1"/>
</dbReference>
<dbReference type="GO" id="GO:0005829">
    <property type="term" value="C:cytosol"/>
    <property type="evidence" value="ECO:0007669"/>
    <property type="project" value="TreeGrafter"/>
</dbReference>
<keyword evidence="10" id="KW-0670">Pyruvate</keyword>
<evidence type="ECO:0000313" key="12">
    <source>
        <dbReference type="Proteomes" id="UP000317036"/>
    </source>
</evidence>
<evidence type="ECO:0000256" key="6">
    <source>
        <dbReference type="ARBA" id="ARBA00023115"/>
    </source>
</evidence>
<comment type="cofactor">
    <cofactor evidence="1">
        <name>pyruvate</name>
        <dbReference type="ChEBI" id="CHEBI:15361"/>
    </cofactor>
</comment>
<evidence type="ECO:0000256" key="1">
    <source>
        <dbReference type="ARBA" id="ARBA00001928"/>
    </source>
</evidence>
<keyword evidence="5" id="KW-0745">Spermidine biosynthesis</keyword>
<organism evidence="11 12">
    <name type="scientific">Paenibacillus cremeus</name>
    <dbReference type="NCBI Taxonomy" id="2163881"/>
    <lineage>
        <taxon>Bacteria</taxon>
        <taxon>Bacillati</taxon>
        <taxon>Bacillota</taxon>
        <taxon>Bacilli</taxon>
        <taxon>Bacillales</taxon>
        <taxon>Paenibacillaceae</taxon>
        <taxon>Paenibacillus</taxon>
    </lineage>
</organism>
<keyword evidence="3" id="KW-0210">Decarboxylase</keyword>
<dbReference type="InterPro" id="IPR003826">
    <property type="entry name" value="AdoMetDC_fam_prok"/>
</dbReference>
<dbReference type="EMBL" id="VNJI01000009">
    <property type="protein sequence ID" value="TVY10276.1"/>
    <property type="molecule type" value="Genomic_DNA"/>
</dbReference>
<keyword evidence="2" id="KW-0949">S-adenosyl-L-methionine</keyword>
<protein>
    <submittedName>
        <fullName evidence="11">S-adenosylmethionine decarboxylase</fullName>
    </submittedName>
</protein>
<dbReference type="PANTHER" id="PTHR33866">
    <property type="entry name" value="S-ADENOSYLMETHIONINE DECARBOXYLASE PROENZYME"/>
    <property type="match status" value="1"/>
</dbReference>
<dbReference type="Pfam" id="PF02675">
    <property type="entry name" value="AdoMet_dc"/>
    <property type="match status" value="1"/>
</dbReference>
<dbReference type="PANTHER" id="PTHR33866:SF2">
    <property type="entry name" value="S-ADENOSYLMETHIONINE DECARBOXYLASE PROENZYME"/>
    <property type="match status" value="1"/>
</dbReference>
<dbReference type="GO" id="GO:0008295">
    <property type="term" value="P:spermidine biosynthetic process"/>
    <property type="evidence" value="ECO:0007669"/>
    <property type="project" value="UniProtKB-KW"/>
</dbReference>
<evidence type="ECO:0000256" key="9">
    <source>
        <dbReference type="ARBA" id="ARBA00023270"/>
    </source>
</evidence>
<dbReference type="Gene3D" id="3.60.90.10">
    <property type="entry name" value="S-adenosylmethionine decarboxylase"/>
    <property type="match status" value="1"/>
</dbReference>
<evidence type="ECO:0000256" key="2">
    <source>
        <dbReference type="ARBA" id="ARBA00022691"/>
    </source>
</evidence>
<evidence type="ECO:0000313" key="11">
    <source>
        <dbReference type="EMBL" id="TVY10276.1"/>
    </source>
</evidence>
<evidence type="ECO:0000256" key="7">
    <source>
        <dbReference type="ARBA" id="ARBA00023145"/>
    </source>
</evidence>
<keyword evidence="8" id="KW-0456">Lyase</keyword>
<comment type="caution">
    <text evidence="11">The sequence shown here is derived from an EMBL/GenBank/DDBJ whole genome shotgun (WGS) entry which is preliminary data.</text>
</comment>
<evidence type="ECO:0000256" key="4">
    <source>
        <dbReference type="ARBA" id="ARBA00022813"/>
    </source>
</evidence>
<evidence type="ECO:0000256" key="3">
    <source>
        <dbReference type="ARBA" id="ARBA00022793"/>
    </source>
</evidence>
<name>A0A559KDQ7_9BACL</name>
<dbReference type="RefSeq" id="WP_144845854.1">
    <property type="nucleotide sequence ID" value="NZ_VNJI01000009.1"/>
</dbReference>
<keyword evidence="9" id="KW-0704">Schiff base</keyword>
<dbReference type="InterPro" id="IPR016067">
    <property type="entry name" value="S-AdoMet_deCO2ase_core"/>
</dbReference>
<accession>A0A559KDQ7</accession>
<reference evidence="11 12" key="1">
    <citation type="submission" date="2019-07" db="EMBL/GenBank/DDBJ databases">
        <authorList>
            <person name="Kim J."/>
        </authorList>
    </citation>
    <scope>NUCLEOTIDE SEQUENCE [LARGE SCALE GENOMIC DNA]</scope>
    <source>
        <strain evidence="11 12">JC52</strain>
    </source>
</reference>
<gene>
    <name evidence="11" type="ORF">FPZ49_09445</name>
</gene>
<dbReference type="GO" id="GO:0004014">
    <property type="term" value="F:adenosylmethionine decarboxylase activity"/>
    <property type="evidence" value="ECO:0007669"/>
    <property type="project" value="InterPro"/>
</dbReference>
<evidence type="ECO:0000256" key="10">
    <source>
        <dbReference type="ARBA" id="ARBA00023317"/>
    </source>
</evidence>
<keyword evidence="12" id="KW-1185">Reference proteome</keyword>
<sequence length="124" mass="14204">MYKRILHDGKMCYGKHAMFHLERCNENLLSVDAVKDFITTLVGEIDMVAFGECHCFRFGDGDETGLSGVQLIYTSSITIHTNDLHREGYLDVFSCKDFSEDQVVESIQRCFSPEHVTFQTVIRD</sequence>
<proteinExistence type="predicted"/>
<evidence type="ECO:0000256" key="5">
    <source>
        <dbReference type="ARBA" id="ARBA00023066"/>
    </source>
</evidence>
<dbReference type="Proteomes" id="UP000317036">
    <property type="component" value="Unassembled WGS sequence"/>
</dbReference>
<keyword evidence="6" id="KW-0620">Polyamine biosynthesis</keyword>
<evidence type="ECO:0000256" key="8">
    <source>
        <dbReference type="ARBA" id="ARBA00023239"/>
    </source>
</evidence>
<keyword evidence="7" id="KW-0865">Zymogen</keyword>
<dbReference type="AlphaFoldDB" id="A0A559KDQ7"/>
<dbReference type="OrthoDB" id="9793120at2"/>
<keyword evidence="4" id="KW-0068">Autocatalytic cleavage</keyword>